<name>A0ABT9VU32_9BACI</name>
<dbReference type="NCBIfam" id="TIGR00488">
    <property type="entry name" value="bis(5'-nucleosyl)-tetraphosphatase (symmetrical) YqeK"/>
    <property type="match status" value="1"/>
</dbReference>
<reference evidence="8 9" key="1">
    <citation type="submission" date="2023-07" db="EMBL/GenBank/DDBJ databases">
        <title>Genomic Encyclopedia of Type Strains, Phase IV (KMG-IV): sequencing the most valuable type-strain genomes for metagenomic binning, comparative biology and taxonomic classification.</title>
        <authorList>
            <person name="Goeker M."/>
        </authorList>
    </citation>
    <scope>NUCLEOTIDE SEQUENCE [LARGE SCALE GENOMIC DNA]</scope>
    <source>
        <strain evidence="8 9">DSM 12751</strain>
    </source>
</reference>
<dbReference type="Gene3D" id="1.10.3210.10">
    <property type="entry name" value="Hypothetical protein af1432"/>
    <property type="match status" value="1"/>
</dbReference>
<evidence type="ECO:0000313" key="8">
    <source>
        <dbReference type="EMBL" id="MDQ0164130.1"/>
    </source>
</evidence>
<dbReference type="GO" id="GO:0016787">
    <property type="term" value="F:hydrolase activity"/>
    <property type="evidence" value="ECO:0007669"/>
    <property type="project" value="UniProtKB-KW"/>
</dbReference>
<dbReference type="PANTHER" id="PTHR35795:SF1">
    <property type="entry name" value="BIS(5'-NUCLEOSYL)-TETRAPHOSPHATASE, SYMMETRICAL"/>
    <property type="match status" value="1"/>
</dbReference>
<protein>
    <recommendedName>
        <fullName evidence="1">bis(5'-nucleosyl)-tetraphosphatase (symmetrical)</fullName>
        <ecNumber evidence="1">3.6.1.41</ecNumber>
    </recommendedName>
</protein>
<dbReference type="InterPro" id="IPR051094">
    <property type="entry name" value="Diverse_Catalytic_Enzymes"/>
</dbReference>
<dbReference type="RefSeq" id="WP_307389293.1">
    <property type="nucleotide sequence ID" value="NZ_BAAADK010000009.1"/>
</dbReference>
<evidence type="ECO:0000256" key="4">
    <source>
        <dbReference type="ARBA" id="ARBA00022801"/>
    </source>
</evidence>
<comment type="catalytic activity">
    <reaction evidence="6">
        <text>P(1),P(4)-bis(5'-adenosyl) tetraphosphate + H2O = 2 ADP + 2 H(+)</text>
        <dbReference type="Rhea" id="RHEA:24252"/>
        <dbReference type="ChEBI" id="CHEBI:15377"/>
        <dbReference type="ChEBI" id="CHEBI:15378"/>
        <dbReference type="ChEBI" id="CHEBI:58141"/>
        <dbReference type="ChEBI" id="CHEBI:456216"/>
        <dbReference type="EC" id="3.6.1.41"/>
    </reaction>
</comment>
<keyword evidence="5" id="KW-0408">Iron</keyword>
<dbReference type="PANTHER" id="PTHR35795">
    <property type="entry name" value="SLR1885 PROTEIN"/>
    <property type="match status" value="1"/>
</dbReference>
<evidence type="ECO:0000256" key="1">
    <source>
        <dbReference type="ARBA" id="ARBA00012506"/>
    </source>
</evidence>
<keyword evidence="9" id="KW-1185">Reference proteome</keyword>
<dbReference type="SUPFAM" id="SSF109604">
    <property type="entry name" value="HD-domain/PDEase-like"/>
    <property type="match status" value="1"/>
</dbReference>
<evidence type="ECO:0000256" key="2">
    <source>
        <dbReference type="ARBA" id="ARBA00022723"/>
    </source>
</evidence>
<sequence length="210" mass="24005">MVKKFDQWTKEEMLQAVKDQMPEKRYIHTLGVVQAAKELAGRYGVDPYEAEIAAIFHDYAKFRDESEMVKIIKHTADIPNDLLDYHKELWHAPVGAQLVQKEIGIEHKDILNAIRFHTTGRPGMSLLEKVVCLADYIEPGRKFIGLEEVRELALKDIDRALALALSNTIQFLQQQGQEVYPLTISAYEFLRVGLGHTNGKKGERLDDECK</sequence>
<dbReference type="EC" id="3.6.1.41" evidence="1"/>
<organism evidence="8 9">
    <name type="scientific">Caldalkalibacillus horti</name>
    <dbReference type="NCBI Taxonomy" id="77523"/>
    <lineage>
        <taxon>Bacteria</taxon>
        <taxon>Bacillati</taxon>
        <taxon>Bacillota</taxon>
        <taxon>Bacilli</taxon>
        <taxon>Bacillales</taxon>
        <taxon>Bacillaceae</taxon>
        <taxon>Caldalkalibacillus</taxon>
    </lineage>
</organism>
<dbReference type="EMBL" id="JAUSTY010000001">
    <property type="protein sequence ID" value="MDQ0164130.1"/>
    <property type="molecule type" value="Genomic_DNA"/>
</dbReference>
<evidence type="ECO:0000256" key="6">
    <source>
        <dbReference type="ARBA" id="ARBA00049417"/>
    </source>
</evidence>
<evidence type="ECO:0000256" key="3">
    <source>
        <dbReference type="ARBA" id="ARBA00022741"/>
    </source>
</evidence>
<gene>
    <name evidence="8" type="ORF">J2S11_000029</name>
</gene>
<evidence type="ECO:0000313" key="9">
    <source>
        <dbReference type="Proteomes" id="UP001235840"/>
    </source>
</evidence>
<feature type="domain" description="HD" evidence="7">
    <location>
        <begin position="25"/>
        <end position="140"/>
    </location>
</feature>
<dbReference type="CDD" id="cd00077">
    <property type="entry name" value="HDc"/>
    <property type="match status" value="1"/>
</dbReference>
<evidence type="ECO:0000256" key="5">
    <source>
        <dbReference type="ARBA" id="ARBA00023004"/>
    </source>
</evidence>
<proteinExistence type="predicted"/>
<dbReference type="PROSITE" id="PS51831">
    <property type="entry name" value="HD"/>
    <property type="match status" value="1"/>
</dbReference>
<dbReference type="InterPro" id="IPR006674">
    <property type="entry name" value="HD_domain"/>
</dbReference>
<comment type="caution">
    <text evidence="8">The sequence shown here is derived from an EMBL/GenBank/DDBJ whole genome shotgun (WGS) entry which is preliminary data.</text>
</comment>
<dbReference type="Pfam" id="PF01966">
    <property type="entry name" value="HD"/>
    <property type="match status" value="1"/>
</dbReference>
<keyword evidence="2" id="KW-0479">Metal-binding</keyword>
<accession>A0ABT9VU32</accession>
<dbReference type="SMART" id="SM00471">
    <property type="entry name" value="HDc"/>
    <property type="match status" value="1"/>
</dbReference>
<dbReference type="Proteomes" id="UP001235840">
    <property type="component" value="Unassembled WGS sequence"/>
</dbReference>
<evidence type="ECO:0000259" key="7">
    <source>
        <dbReference type="PROSITE" id="PS51831"/>
    </source>
</evidence>
<keyword evidence="3" id="KW-0547">Nucleotide-binding</keyword>
<keyword evidence="4 8" id="KW-0378">Hydrolase</keyword>
<dbReference type="InterPro" id="IPR003607">
    <property type="entry name" value="HD/PDEase_dom"/>
</dbReference>
<dbReference type="InterPro" id="IPR005249">
    <property type="entry name" value="YqeK"/>
</dbReference>